<reference evidence="11" key="1">
    <citation type="journal article" date="2019" name="Int. J. Syst. Evol. Microbiol.">
        <title>The Global Catalogue of Microorganisms (GCM) 10K type strain sequencing project: providing services to taxonomists for standard genome sequencing and annotation.</title>
        <authorList>
            <consortium name="The Broad Institute Genomics Platform"/>
            <consortium name="The Broad Institute Genome Sequencing Center for Infectious Disease"/>
            <person name="Wu L."/>
            <person name="Ma J."/>
        </authorList>
    </citation>
    <scope>NUCLEOTIDE SEQUENCE [LARGE SCALE GENOMIC DNA]</scope>
    <source>
        <strain evidence="11">KCTC 52607</strain>
    </source>
</reference>
<dbReference type="PANTHER" id="PTHR42703">
    <property type="entry name" value="NADH DEHYDROGENASE"/>
    <property type="match status" value="1"/>
</dbReference>
<dbReference type="Pfam" id="PF00361">
    <property type="entry name" value="Proton_antipo_M"/>
    <property type="match status" value="1"/>
</dbReference>
<evidence type="ECO:0000256" key="7">
    <source>
        <dbReference type="RuleBase" id="RU000320"/>
    </source>
</evidence>
<feature type="transmembrane region" description="Helical" evidence="8">
    <location>
        <begin position="452"/>
        <end position="471"/>
    </location>
</feature>
<protein>
    <submittedName>
        <fullName evidence="10">Monovalent cation/H+ antiporter subunit D</fullName>
    </submittedName>
</protein>
<evidence type="ECO:0000256" key="1">
    <source>
        <dbReference type="ARBA" id="ARBA00004651"/>
    </source>
</evidence>
<feature type="transmembrane region" description="Helical" evidence="8">
    <location>
        <begin position="237"/>
        <end position="257"/>
    </location>
</feature>
<dbReference type="InterPro" id="IPR003918">
    <property type="entry name" value="NADH_UbQ_OxRdtase"/>
</dbReference>
<organism evidence="10 11">
    <name type="scientific">Alteraurantiacibacter palmitatis</name>
    <dbReference type="NCBI Taxonomy" id="2054628"/>
    <lineage>
        <taxon>Bacteria</taxon>
        <taxon>Pseudomonadati</taxon>
        <taxon>Pseudomonadota</taxon>
        <taxon>Alphaproteobacteria</taxon>
        <taxon>Sphingomonadales</taxon>
        <taxon>Erythrobacteraceae</taxon>
        <taxon>Alteraurantiacibacter</taxon>
    </lineage>
</organism>
<keyword evidence="5 8" id="KW-1133">Transmembrane helix</keyword>
<feature type="transmembrane region" description="Helical" evidence="8">
    <location>
        <begin position="373"/>
        <end position="392"/>
    </location>
</feature>
<dbReference type="InterPro" id="IPR001750">
    <property type="entry name" value="ND/Mrp_TM"/>
</dbReference>
<name>A0ABV7EAU7_9SPHN</name>
<dbReference type="Proteomes" id="UP001595456">
    <property type="component" value="Unassembled WGS sequence"/>
</dbReference>
<evidence type="ECO:0000259" key="9">
    <source>
        <dbReference type="Pfam" id="PF00361"/>
    </source>
</evidence>
<proteinExistence type="inferred from homology"/>
<feature type="transmembrane region" description="Helical" evidence="8">
    <location>
        <begin position="117"/>
        <end position="141"/>
    </location>
</feature>
<feature type="transmembrane region" description="Helical" evidence="8">
    <location>
        <begin position="64"/>
        <end position="97"/>
    </location>
</feature>
<feature type="transmembrane region" description="Helical" evidence="8">
    <location>
        <begin position="31"/>
        <end position="52"/>
    </location>
</feature>
<evidence type="ECO:0000256" key="3">
    <source>
        <dbReference type="ARBA" id="ARBA00022475"/>
    </source>
</evidence>
<keyword evidence="4 7" id="KW-0812">Transmembrane</keyword>
<dbReference type="InterPro" id="IPR050586">
    <property type="entry name" value="CPA3_Na-H_Antiporter_D"/>
</dbReference>
<gene>
    <name evidence="10" type="ORF">ACFODU_14545</name>
</gene>
<dbReference type="NCBIfam" id="NF009309">
    <property type="entry name" value="PRK12666.1"/>
    <property type="match status" value="1"/>
</dbReference>
<dbReference type="RefSeq" id="WP_336924508.1">
    <property type="nucleotide sequence ID" value="NZ_JBANRO010000001.1"/>
</dbReference>
<accession>A0ABV7EAU7</accession>
<evidence type="ECO:0000256" key="2">
    <source>
        <dbReference type="ARBA" id="ARBA00005346"/>
    </source>
</evidence>
<feature type="transmembrane region" description="Helical" evidence="8">
    <location>
        <begin position="212"/>
        <end position="230"/>
    </location>
</feature>
<comment type="subcellular location">
    <subcellularLocation>
        <location evidence="1">Cell membrane</location>
        <topology evidence="1">Multi-pass membrane protein</topology>
    </subcellularLocation>
    <subcellularLocation>
        <location evidence="7">Membrane</location>
        <topology evidence="7">Multi-pass membrane protein</topology>
    </subcellularLocation>
</comment>
<keyword evidence="6 8" id="KW-0472">Membrane</keyword>
<keyword evidence="3" id="KW-1003">Cell membrane</keyword>
<feature type="transmembrane region" description="Helical" evidence="8">
    <location>
        <begin position="162"/>
        <end position="182"/>
    </location>
</feature>
<feature type="transmembrane region" description="Helical" evidence="8">
    <location>
        <begin position="330"/>
        <end position="352"/>
    </location>
</feature>
<feature type="domain" description="NADH:quinone oxidoreductase/Mrp antiporter transmembrane" evidence="9">
    <location>
        <begin position="126"/>
        <end position="422"/>
    </location>
</feature>
<evidence type="ECO:0000256" key="8">
    <source>
        <dbReference type="SAM" id="Phobius"/>
    </source>
</evidence>
<feature type="transmembrane region" description="Helical" evidence="8">
    <location>
        <begin position="277"/>
        <end position="296"/>
    </location>
</feature>
<dbReference type="PANTHER" id="PTHR42703:SF1">
    <property type="entry name" value="NA(+)_H(+) ANTIPORTER SUBUNIT D1"/>
    <property type="match status" value="1"/>
</dbReference>
<keyword evidence="11" id="KW-1185">Reference proteome</keyword>
<evidence type="ECO:0000256" key="4">
    <source>
        <dbReference type="ARBA" id="ARBA00022692"/>
    </source>
</evidence>
<feature type="transmembrane region" description="Helical" evidence="8">
    <location>
        <begin position="303"/>
        <end position="324"/>
    </location>
</feature>
<dbReference type="PRINTS" id="PR01437">
    <property type="entry name" value="NUOXDRDTASE4"/>
</dbReference>
<evidence type="ECO:0000256" key="6">
    <source>
        <dbReference type="ARBA" id="ARBA00023136"/>
    </source>
</evidence>
<evidence type="ECO:0000313" key="10">
    <source>
        <dbReference type="EMBL" id="MFC3099013.1"/>
    </source>
</evidence>
<sequence>MNLILAPILLPAVIGAFLLLRTPRLTRLGRYVSLGAMLVQLGIAVALFALAADGTIRTYALGDWVAPFGIVLVLERLSALMVLVTNILAAAVMLHAVLTDLDRRGWHFHPLFQFQLLGLSGAFLTGDLFNLFVFFEILLIASYGLMLHGQGSERLQAGVQYVVVNLVGSTVFLVAVGLLYGVTGTLNMADMAVRIANAPAQDQALLRTGAQVLIAVFALKAALLPLHLWLPRAYANTSAPVAALFAILTKVGVYSILRTTTLMFGEDAGAAAWAPAGWMLPAALVSLTIGFVGLVAARRLRGLAAFAVIGSTGTLLASMALFTPASVAAAIYYLPHSTFASAMLFLVADCVARARGPLDDRLEAGARFAGMGQISLLFLLTAVALVGLPPLAGFIGKLMILSATAEADAAPWIWSAILGTTFLAMIGFARAGSALFWKSAGEPQSNPTAGKAATLPAWGIFAVLVALAALAGPATRFAEATAQQLFAREAYIGAVLQPELPQGSDRP</sequence>
<evidence type="ECO:0000313" key="11">
    <source>
        <dbReference type="Proteomes" id="UP001595456"/>
    </source>
</evidence>
<feature type="transmembrane region" description="Helical" evidence="8">
    <location>
        <begin position="412"/>
        <end position="431"/>
    </location>
</feature>
<dbReference type="EMBL" id="JBHRST010000022">
    <property type="protein sequence ID" value="MFC3099013.1"/>
    <property type="molecule type" value="Genomic_DNA"/>
</dbReference>
<comment type="similarity">
    <text evidence="2">Belongs to the CPA3 antiporters (TC 2.A.63) subunit D family.</text>
</comment>
<comment type="caution">
    <text evidence="10">The sequence shown here is derived from an EMBL/GenBank/DDBJ whole genome shotgun (WGS) entry which is preliminary data.</text>
</comment>
<evidence type="ECO:0000256" key="5">
    <source>
        <dbReference type="ARBA" id="ARBA00022989"/>
    </source>
</evidence>